<feature type="transmembrane region" description="Helical" evidence="6">
    <location>
        <begin position="52"/>
        <end position="73"/>
    </location>
</feature>
<dbReference type="AlphaFoldDB" id="A0A1M5WXT2"/>
<dbReference type="PANTHER" id="PTHR12677">
    <property type="entry name" value="GOLGI APPARATUS MEMBRANE PROTEIN TVP38-RELATED"/>
    <property type="match status" value="1"/>
</dbReference>
<comment type="subcellular location">
    <subcellularLocation>
        <location evidence="1 6">Cell membrane</location>
        <topology evidence="1 6">Multi-pass membrane protein</topology>
    </subcellularLocation>
</comment>
<evidence type="ECO:0000313" key="8">
    <source>
        <dbReference type="EMBL" id="SHH92476.1"/>
    </source>
</evidence>
<evidence type="ECO:0000256" key="2">
    <source>
        <dbReference type="ARBA" id="ARBA00022475"/>
    </source>
</evidence>
<dbReference type="InterPro" id="IPR015414">
    <property type="entry name" value="TMEM64"/>
</dbReference>
<reference evidence="8 9" key="1">
    <citation type="submission" date="2016-11" db="EMBL/GenBank/DDBJ databases">
        <authorList>
            <person name="Jaros S."/>
            <person name="Januszkiewicz K."/>
            <person name="Wedrychowicz H."/>
        </authorList>
    </citation>
    <scope>NUCLEOTIDE SEQUENCE [LARGE SCALE GENOMIC DNA]</scope>
    <source>
        <strain evidence="8 9">DSM 6191</strain>
    </source>
</reference>
<protein>
    <recommendedName>
        <fullName evidence="6">TVP38/TMEM64 family membrane protein</fullName>
    </recommendedName>
</protein>
<evidence type="ECO:0000256" key="4">
    <source>
        <dbReference type="ARBA" id="ARBA00022989"/>
    </source>
</evidence>
<dbReference type="GO" id="GO:0005886">
    <property type="term" value="C:plasma membrane"/>
    <property type="evidence" value="ECO:0007669"/>
    <property type="project" value="UniProtKB-SubCell"/>
</dbReference>
<organism evidence="8 9">
    <name type="scientific">Clostridium intestinale DSM 6191</name>
    <dbReference type="NCBI Taxonomy" id="1121320"/>
    <lineage>
        <taxon>Bacteria</taxon>
        <taxon>Bacillati</taxon>
        <taxon>Bacillota</taxon>
        <taxon>Clostridia</taxon>
        <taxon>Eubacteriales</taxon>
        <taxon>Clostridiaceae</taxon>
        <taxon>Clostridium</taxon>
    </lineage>
</organism>
<feature type="transmembrane region" description="Helical" evidence="6">
    <location>
        <begin position="85"/>
        <end position="108"/>
    </location>
</feature>
<sequence length="230" mass="25711">MKNILKNHWGKLLTAMIVIVLSFYGFIYRESLVQAINLMKDPKAISLYIESYGHFGVLMFILLQVTQVVIFFIPGEVTQAAGGYIFGTFLGTLYSIIGINLGSAVLFYGTRKFGNSLVDKVVPEKLKRPFEKLLNAKKINLIVFLIYLIPGIPKDSSIFLCALSRINFKDFLIYSTLGRMPALVISSFYGANIATGNMHIIIILSVIMVVGLGICMMLKKFFMEKLAKIS</sequence>
<evidence type="ECO:0000256" key="6">
    <source>
        <dbReference type="RuleBase" id="RU366058"/>
    </source>
</evidence>
<comment type="similarity">
    <text evidence="6">Belongs to the TVP38/TMEM64 family.</text>
</comment>
<evidence type="ECO:0000256" key="3">
    <source>
        <dbReference type="ARBA" id="ARBA00022692"/>
    </source>
</evidence>
<feature type="transmembrane region" description="Helical" evidence="6">
    <location>
        <begin position="197"/>
        <end position="218"/>
    </location>
</feature>
<dbReference type="Pfam" id="PF09335">
    <property type="entry name" value="VTT_dom"/>
    <property type="match status" value="1"/>
</dbReference>
<keyword evidence="2 6" id="KW-1003">Cell membrane</keyword>
<accession>A0A1M5WXT2</accession>
<evidence type="ECO:0000259" key="7">
    <source>
        <dbReference type="Pfam" id="PF09335"/>
    </source>
</evidence>
<dbReference type="EMBL" id="FQXU01000004">
    <property type="protein sequence ID" value="SHH92476.1"/>
    <property type="molecule type" value="Genomic_DNA"/>
</dbReference>
<dbReference type="PANTHER" id="PTHR12677:SF59">
    <property type="entry name" value="GOLGI APPARATUS MEMBRANE PROTEIN TVP38-RELATED"/>
    <property type="match status" value="1"/>
</dbReference>
<proteinExistence type="inferred from homology"/>
<evidence type="ECO:0000313" key="9">
    <source>
        <dbReference type="Proteomes" id="UP000184241"/>
    </source>
</evidence>
<evidence type="ECO:0000256" key="5">
    <source>
        <dbReference type="ARBA" id="ARBA00023136"/>
    </source>
</evidence>
<keyword evidence="4 6" id="KW-1133">Transmembrane helix</keyword>
<feature type="transmembrane region" description="Helical" evidence="6">
    <location>
        <begin position="12"/>
        <end position="32"/>
    </location>
</feature>
<feature type="transmembrane region" description="Helical" evidence="6">
    <location>
        <begin position="171"/>
        <end position="191"/>
    </location>
</feature>
<dbReference type="Proteomes" id="UP000184241">
    <property type="component" value="Unassembled WGS sequence"/>
</dbReference>
<gene>
    <name evidence="8" type="ORF">SAMN02745941_01319</name>
</gene>
<name>A0A1M5WXT2_9CLOT</name>
<feature type="transmembrane region" description="Helical" evidence="6">
    <location>
        <begin position="139"/>
        <end position="164"/>
    </location>
</feature>
<keyword evidence="5 6" id="KW-0472">Membrane</keyword>
<dbReference type="InterPro" id="IPR032816">
    <property type="entry name" value="VTT_dom"/>
</dbReference>
<dbReference type="RefSeq" id="WP_073017894.1">
    <property type="nucleotide sequence ID" value="NZ_FQXU01000004.1"/>
</dbReference>
<evidence type="ECO:0000256" key="1">
    <source>
        <dbReference type="ARBA" id="ARBA00004651"/>
    </source>
</evidence>
<feature type="domain" description="VTT" evidence="7">
    <location>
        <begin position="73"/>
        <end position="191"/>
    </location>
</feature>
<keyword evidence="3 6" id="KW-0812">Transmembrane</keyword>